<protein>
    <submittedName>
        <fullName evidence="3">HEAT repeat domain-containing protein</fullName>
    </submittedName>
</protein>
<evidence type="ECO:0000313" key="4">
    <source>
        <dbReference type="Proteomes" id="UP001058016"/>
    </source>
</evidence>
<dbReference type="InterPro" id="IPR011989">
    <property type="entry name" value="ARM-like"/>
</dbReference>
<evidence type="ECO:0000313" key="3">
    <source>
        <dbReference type="EMBL" id="UUF07454.1"/>
    </source>
</evidence>
<dbReference type="Gene3D" id="1.25.10.10">
    <property type="entry name" value="Leucine-rich Repeat Variant"/>
    <property type="match status" value="1"/>
</dbReference>
<dbReference type="EMBL" id="CP071250">
    <property type="protein sequence ID" value="UUF07454.1"/>
    <property type="molecule type" value="Genomic_DNA"/>
</dbReference>
<name>A0A9Q9FHQ8_9FIRM</name>
<evidence type="ECO:0000313" key="5">
    <source>
        <dbReference type="Proteomes" id="UP001058072"/>
    </source>
</evidence>
<dbReference type="Proteomes" id="UP001058072">
    <property type="component" value="Chromosome"/>
</dbReference>
<dbReference type="AlphaFoldDB" id="A0A9Q9FHQ8"/>
<dbReference type="RefSeq" id="WP_212724252.1">
    <property type="nucleotide sequence ID" value="NZ_CP071249.1"/>
</dbReference>
<organism evidence="3 5">
    <name type="scientific">Turicibacter bilis</name>
    <dbReference type="NCBI Taxonomy" id="2735723"/>
    <lineage>
        <taxon>Bacteria</taxon>
        <taxon>Bacillati</taxon>
        <taxon>Bacillota</taxon>
        <taxon>Erysipelotrichia</taxon>
        <taxon>Erysipelotrichales</taxon>
        <taxon>Turicibacteraceae</taxon>
        <taxon>Turicibacter</taxon>
    </lineage>
</organism>
<proteinExistence type="predicted"/>
<dbReference type="Pfam" id="PF13646">
    <property type="entry name" value="HEAT_2"/>
    <property type="match status" value="1"/>
</dbReference>
<evidence type="ECO:0000256" key="1">
    <source>
        <dbReference type="SAM" id="Phobius"/>
    </source>
</evidence>
<feature type="transmembrane region" description="Helical" evidence="1">
    <location>
        <begin position="6"/>
        <end position="29"/>
    </location>
</feature>
<accession>A0A9Q9FHQ8</accession>
<sequence length="362" mass="43396">MNVFIIVLMVVFFIYLIFCTELYLTWCVHREHRYEKKLRRHDNFKLEIQSQLEAVKNNQPLSPTQLKRVLSLLKRQVYFDLFNEVIIETYQSEDYRPVIRQYMNYFDKLLERLIKKKLGANDLFKLKLSKLIGYYQVDSPQVHLFLLDCLKQNSMYLKLNVLMSLSQIGNVTSFYDALCYISKEYVLYNEKLLIDIMAKFTGDQTRLNNQLLEYFSEFTKEFQITLIHYFTLKSWQPIEPLLLDLLERGEEKEKELHLGAIKYFTNYPSSMTKSLFLHYLKHADWEYRALSAKALQHFSQDDVINHLFAASRDRNWYVRFNSAMTLCSYHIDEKILSYIEHTEDHYSKDILLYALSLKQQAS</sequence>
<dbReference type="SUPFAM" id="SSF48371">
    <property type="entry name" value="ARM repeat"/>
    <property type="match status" value="1"/>
</dbReference>
<keyword evidence="1" id="KW-0472">Membrane</keyword>
<gene>
    <name evidence="2" type="ORF">J0J69_01060</name>
    <name evidence="3" type="ORF">J0J70_07365</name>
</gene>
<dbReference type="EMBL" id="CP071249">
    <property type="protein sequence ID" value="UUF06211.1"/>
    <property type="molecule type" value="Genomic_DNA"/>
</dbReference>
<keyword evidence="4" id="KW-1185">Reference proteome</keyword>
<keyword evidence="1" id="KW-1133">Transmembrane helix</keyword>
<dbReference type="InterPro" id="IPR016024">
    <property type="entry name" value="ARM-type_fold"/>
</dbReference>
<reference evidence="3 4" key="1">
    <citation type="submission" date="2021-03" db="EMBL/GenBank/DDBJ databases">
        <title>Comparative Genomics and Metabolomics in the genus Turicibacter.</title>
        <authorList>
            <person name="Maki J."/>
            <person name="Looft T."/>
        </authorList>
    </citation>
    <scope>NUCLEOTIDE SEQUENCE</scope>
    <source>
        <strain evidence="3">ISU324</strain>
        <strain evidence="2 4">MMM721</strain>
    </source>
</reference>
<dbReference type="Proteomes" id="UP001058016">
    <property type="component" value="Chromosome"/>
</dbReference>
<keyword evidence="1" id="KW-0812">Transmembrane</keyword>
<evidence type="ECO:0000313" key="2">
    <source>
        <dbReference type="EMBL" id="UUF06211.1"/>
    </source>
</evidence>